<evidence type="ECO:0000313" key="1">
    <source>
        <dbReference type="EMBL" id="TMR04925.1"/>
    </source>
</evidence>
<dbReference type="EMBL" id="VCKW01000027">
    <property type="protein sequence ID" value="TMR04925.1"/>
    <property type="molecule type" value="Genomic_DNA"/>
</dbReference>
<dbReference type="AlphaFoldDB" id="A0A5C4JHR2"/>
<comment type="caution">
    <text evidence="1">The sequence shown here is derived from an EMBL/GenBank/DDBJ whole genome shotgun (WGS) entry which is preliminary data.</text>
</comment>
<name>A0A5C4JHR2_9ACTN</name>
<proteinExistence type="predicted"/>
<dbReference type="Proteomes" id="UP000309174">
    <property type="component" value="Unassembled WGS sequence"/>
</dbReference>
<keyword evidence="2" id="KW-1185">Reference proteome</keyword>
<dbReference type="RefSeq" id="WP_138644366.1">
    <property type="nucleotide sequence ID" value="NZ_VCKW01000027.1"/>
</dbReference>
<sequence>MRSLGPIFAASLPEVAFIRDWLGSGGLRPHIKLASAIDVEPEVGAEARRMADAWAAYESRLTAIKRHGDRS</sequence>
<gene>
    <name evidence="1" type="ORF">ETD83_07710</name>
</gene>
<reference evidence="1 2" key="1">
    <citation type="submission" date="2019-05" db="EMBL/GenBank/DDBJ databases">
        <title>Draft genome sequence of Actinomadura sp. 14C53.</title>
        <authorList>
            <person name="Saricaoglu S."/>
            <person name="Isik K."/>
        </authorList>
    </citation>
    <scope>NUCLEOTIDE SEQUENCE [LARGE SCALE GENOMIC DNA]</scope>
    <source>
        <strain evidence="1 2">14C53</strain>
    </source>
</reference>
<accession>A0A5C4JHR2</accession>
<evidence type="ECO:0000313" key="2">
    <source>
        <dbReference type="Proteomes" id="UP000309174"/>
    </source>
</evidence>
<organism evidence="1 2">
    <name type="scientific">Actinomadura soli</name>
    <dbReference type="NCBI Taxonomy" id="2508997"/>
    <lineage>
        <taxon>Bacteria</taxon>
        <taxon>Bacillati</taxon>
        <taxon>Actinomycetota</taxon>
        <taxon>Actinomycetes</taxon>
        <taxon>Streptosporangiales</taxon>
        <taxon>Thermomonosporaceae</taxon>
        <taxon>Actinomadura</taxon>
    </lineage>
</organism>
<protein>
    <submittedName>
        <fullName evidence="1">Uncharacterized protein</fullName>
    </submittedName>
</protein>